<feature type="transmembrane region" description="Helical" evidence="1">
    <location>
        <begin position="23"/>
        <end position="46"/>
    </location>
</feature>
<feature type="transmembrane region" description="Helical" evidence="1">
    <location>
        <begin position="179"/>
        <end position="198"/>
    </location>
</feature>
<evidence type="ECO:0000256" key="1">
    <source>
        <dbReference type="SAM" id="Phobius"/>
    </source>
</evidence>
<evidence type="ECO:0000313" key="2">
    <source>
        <dbReference type="EMBL" id="CAK8696310.1"/>
    </source>
</evidence>
<name>A0ABP0GXN3_CLALP</name>
<organism evidence="2 3">
    <name type="scientific">Clavelina lepadiformis</name>
    <name type="common">Light-bulb sea squirt</name>
    <name type="synonym">Ascidia lepadiformis</name>
    <dbReference type="NCBI Taxonomy" id="159417"/>
    <lineage>
        <taxon>Eukaryota</taxon>
        <taxon>Metazoa</taxon>
        <taxon>Chordata</taxon>
        <taxon>Tunicata</taxon>
        <taxon>Ascidiacea</taxon>
        <taxon>Aplousobranchia</taxon>
        <taxon>Clavelinidae</taxon>
        <taxon>Clavelina</taxon>
    </lineage>
</organism>
<keyword evidence="3" id="KW-1185">Reference proteome</keyword>
<feature type="transmembrane region" description="Helical" evidence="1">
    <location>
        <begin position="257"/>
        <end position="276"/>
    </location>
</feature>
<proteinExistence type="predicted"/>
<protein>
    <submittedName>
        <fullName evidence="2">Uncharacterized protein</fullName>
    </submittedName>
</protein>
<feature type="transmembrane region" description="Helical" evidence="1">
    <location>
        <begin position="454"/>
        <end position="476"/>
    </location>
</feature>
<evidence type="ECO:0000313" key="3">
    <source>
        <dbReference type="Proteomes" id="UP001642483"/>
    </source>
</evidence>
<feature type="transmembrane region" description="Helical" evidence="1">
    <location>
        <begin position="318"/>
        <end position="338"/>
    </location>
</feature>
<keyword evidence="1" id="KW-0812">Transmembrane</keyword>
<gene>
    <name evidence="2" type="ORF">CVLEPA_LOCUS29472</name>
</gene>
<dbReference type="Proteomes" id="UP001642483">
    <property type="component" value="Unassembled WGS sequence"/>
</dbReference>
<reference evidence="2 3" key="1">
    <citation type="submission" date="2024-02" db="EMBL/GenBank/DDBJ databases">
        <authorList>
            <person name="Daric V."/>
            <person name="Darras S."/>
        </authorList>
    </citation>
    <scope>NUCLEOTIDE SEQUENCE [LARGE SCALE GENOMIC DNA]</scope>
</reference>
<feature type="transmembrane region" description="Helical" evidence="1">
    <location>
        <begin position="345"/>
        <end position="365"/>
    </location>
</feature>
<feature type="transmembrane region" description="Helical" evidence="1">
    <location>
        <begin position="148"/>
        <end position="167"/>
    </location>
</feature>
<feature type="transmembrane region" description="Helical" evidence="1">
    <location>
        <begin position="106"/>
        <end position="127"/>
    </location>
</feature>
<feature type="transmembrane region" description="Helical" evidence="1">
    <location>
        <begin position="388"/>
        <end position="406"/>
    </location>
</feature>
<feature type="transmembrane region" description="Helical" evidence="1">
    <location>
        <begin position="427"/>
        <end position="448"/>
    </location>
</feature>
<keyword evidence="1" id="KW-1133">Transmembrane helix</keyword>
<keyword evidence="1" id="KW-0472">Membrane</keyword>
<accession>A0ABP0GXN3</accession>
<dbReference type="EMBL" id="CAWYQH010000152">
    <property type="protein sequence ID" value="CAK8696310.1"/>
    <property type="molecule type" value="Genomic_DNA"/>
</dbReference>
<sequence length="519" mass="59999">MENSTEKKEKTLDSINSRFRHDVLAWLLSIVYIVAILGAMWAWGIAEGWNAQSGYYYEEINNTRVRFLPEPTYCNETLPGRSGSGCTSTWYFWKLPLEQVTVLSRAMVWLFYCLHQIFVWGLIYRAQLINSFKSKRKTPSKYSTDLKWFNWLLLFVNAFFHLIHLVQTHWTYDATAQDVAISSSQGSVIMMLCFVLLMEYRDRGIVLMWPNPKSDDRVAKYLRLSPGPVQLIRKYHGFAFSWATIYTFWYHPMENTWGHTLGFFHTAIVLLQGSLIYTDMHLNRYWRLLNEMWVLIHGTVIAIQTSNPDATGTSPWPIFAFGFGFMLAFTQIFGLPFWKKISPYFRIIPVLIFFGVVAALCGTVIDGKNGESGFSRMYEMFFIPAEEYLMFFLSWLFLLIFIKIEASVKASRGNFTEEPEISATKQALYLCGVIFVYAMLILGSYLTRYVAGDLILLMIIFVFFFSLAVCITVMLFKQIMGPFRILIKNQAVSDSTVSADDSVVKDVDHCNDAYVSEKF</sequence>
<comment type="caution">
    <text evidence="2">The sequence shown here is derived from an EMBL/GenBank/DDBJ whole genome shotgun (WGS) entry which is preliminary data.</text>
</comment>